<dbReference type="RefSeq" id="WP_338451163.1">
    <property type="nucleotide sequence ID" value="NZ_CP137640.1"/>
</dbReference>
<name>A0ABZ2CER4_9BACI</name>
<sequence>MIKVVLIEDDLMVQEVNRQFVNQVDGFEVIGTANNGIQGLEMIRQLKPDLALVDVYMPDQDGLETLFKVRSEAHKVDIIAITAASDIETVRSFIQNGAFDYIVKPFKFERIKKSLENYRAFCLQLSEKGNISQKELDEIFFKKEEHESGEKEDYGILPKGLNQLTLDKIMEYLSHCKESLSAESVAEGVGLARVTVRRYLDFLEKCGKVELDIYYGGVGRPINKYLLK</sequence>
<evidence type="ECO:0000256" key="6">
    <source>
        <dbReference type="ARBA" id="ARBA00023125"/>
    </source>
</evidence>
<dbReference type="InterPro" id="IPR005471">
    <property type="entry name" value="Tscrpt_reg_IclR_N"/>
</dbReference>
<evidence type="ECO:0000259" key="10">
    <source>
        <dbReference type="PROSITE" id="PS50110"/>
    </source>
</evidence>
<dbReference type="InterPro" id="IPR011006">
    <property type="entry name" value="CheY-like_superfamily"/>
</dbReference>
<dbReference type="Pfam" id="PF00072">
    <property type="entry name" value="Response_reg"/>
    <property type="match status" value="1"/>
</dbReference>
<dbReference type="SMART" id="SM00448">
    <property type="entry name" value="REC"/>
    <property type="match status" value="1"/>
</dbReference>
<keyword evidence="3 9" id="KW-0597">Phosphoprotein</keyword>
<dbReference type="SUPFAM" id="SSF46785">
    <property type="entry name" value="Winged helix' DNA-binding domain"/>
    <property type="match status" value="1"/>
</dbReference>
<evidence type="ECO:0000256" key="9">
    <source>
        <dbReference type="PROSITE-ProRule" id="PRU00169"/>
    </source>
</evidence>
<dbReference type="Proteomes" id="UP001357223">
    <property type="component" value="Chromosome"/>
</dbReference>
<evidence type="ECO:0000256" key="4">
    <source>
        <dbReference type="ARBA" id="ARBA00023012"/>
    </source>
</evidence>
<feature type="modified residue" description="4-aspartylphosphate" evidence="9">
    <location>
        <position position="54"/>
    </location>
</feature>
<proteinExistence type="predicted"/>
<evidence type="ECO:0000256" key="2">
    <source>
        <dbReference type="ARBA" id="ARBA00022490"/>
    </source>
</evidence>
<dbReference type="InterPro" id="IPR024187">
    <property type="entry name" value="Sig_transdc_resp-reg_cit/mal"/>
</dbReference>
<comment type="subcellular location">
    <subcellularLocation>
        <location evidence="1">Cytoplasm</location>
    </subcellularLocation>
</comment>
<feature type="domain" description="Response regulatory" evidence="10">
    <location>
        <begin position="3"/>
        <end position="119"/>
    </location>
</feature>
<dbReference type="PANTHER" id="PTHR45526:SF1">
    <property type="entry name" value="TRANSCRIPTIONAL REGULATORY PROTEIN DCUR-RELATED"/>
    <property type="match status" value="1"/>
</dbReference>
<dbReference type="InterPro" id="IPR036388">
    <property type="entry name" value="WH-like_DNA-bd_sf"/>
</dbReference>
<keyword evidence="12" id="KW-1185">Reference proteome</keyword>
<evidence type="ECO:0000256" key="7">
    <source>
        <dbReference type="ARBA" id="ARBA00023159"/>
    </source>
</evidence>
<dbReference type="InterPro" id="IPR051271">
    <property type="entry name" value="2C-system_Tx_regulators"/>
</dbReference>
<dbReference type="Gene3D" id="1.10.10.10">
    <property type="entry name" value="Winged helix-like DNA-binding domain superfamily/Winged helix DNA-binding domain"/>
    <property type="match status" value="1"/>
</dbReference>
<keyword evidence="8" id="KW-0804">Transcription</keyword>
<protein>
    <submittedName>
        <fullName evidence="11">Response regulator</fullName>
    </submittedName>
</protein>
<evidence type="ECO:0000256" key="3">
    <source>
        <dbReference type="ARBA" id="ARBA00022553"/>
    </source>
</evidence>
<accession>A0ABZ2CER4</accession>
<dbReference type="InterPro" id="IPR036390">
    <property type="entry name" value="WH_DNA-bd_sf"/>
</dbReference>
<dbReference type="SUPFAM" id="SSF52172">
    <property type="entry name" value="CheY-like"/>
    <property type="match status" value="1"/>
</dbReference>
<keyword evidence="2" id="KW-0963">Cytoplasm</keyword>
<evidence type="ECO:0000313" key="11">
    <source>
        <dbReference type="EMBL" id="WVX82259.1"/>
    </source>
</evidence>
<organism evidence="11 12">
    <name type="scientific">Niallia oryzisoli</name>
    <dbReference type="NCBI Taxonomy" id="1737571"/>
    <lineage>
        <taxon>Bacteria</taxon>
        <taxon>Bacillati</taxon>
        <taxon>Bacillota</taxon>
        <taxon>Bacilli</taxon>
        <taxon>Bacillales</taxon>
        <taxon>Bacillaceae</taxon>
        <taxon>Niallia</taxon>
    </lineage>
</organism>
<keyword evidence="5" id="KW-0805">Transcription regulation</keyword>
<dbReference type="PIRSF" id="PIRSF006171">
    <property type="entry name" value="RR_citrat_malat"/>
    <property type="match status" value="1"/>
</dbReference>
<dbReference type="EMBL" id="CP137640">
    <property type="protein sequence ID" value="WVX82259.1"/>
    <property type="molecule type" value="Genomic_DNA"/>
</dbReference>
<evidence type="ECO:0000256" key="5">
    <source>
        <dbReference type="ARBA" id="ARBA00023015"/>
    </source>
</evidence>
<dbReference type="PANTHER" id="PTHR45526">
    <property type="entry name" value="TRANSCRIPTIONAL REGULATORY PROTEIN DPIA"/>
    <property type="match status" value="1"/>
</dbReference>
<dbReference type="Pfam" id="PF09339">
    <property type="entry name" value="HTH_IclR"/>
    <property type="match status" value="1"/>
</dbReference>
<evidence type="ECO:0000256" key="8">
    <source>
        <dbReference type="ARBA" id="ARBA00023163"/>
    </source>
</evidence>
<reference evidence="11 12" key="1">
    <citation type="submission" date="2023-10" db="EMBL/GenBank/DDBJ databases">
        <title>Niallia locisalis sp.nov. isolated from a salt pond sample.</title>
        <authorList>
            <person name="Li X.-J."/>
            <person name="Dong L."/>
        </authorList>
    </citation>
    <scope>NUCLEOTIDE SEQUENCE [LARGE SCALE GENOMIC DNA]</scope>
    <source>
        <strain evidence="11 12">DSM 29761</strain>
    </source>
</reference>
<evidence type="ECO:0000313" key="12">
    <source>
        <dbReference type="Proteomes" id="UP001357223"/>
    </source>
</evidence>
<gene>
    <name evidence="11" type="ORF">R4Z09_04460</name>
</gene>
<keyword evidence="7" id="KW-0010">Activator</keyword>
<keyword evidence="4" id="KW-0902">Two-component regulatory system</keyword>
<dbReference type="InterPro" id="IPR001789">
    <property type="entry name" value="Sig_transdc_resp-reg_receiver"/>
</dbReference>
<dbReference type="PROSITE" id="PS50110">
    <property type="entry name" value="RESPONSE_REGULATORY"/>
    <property type="match status" value="1"/>
</dbReference>
<dbReference type="Gene3D" id="3.40.50.2300">
    <property type="match status" value="1"/>
</dbReference>
<evidence type="ECO:0000256" key="1">
    <source>
        <dbReference type="ARBA" id="ARBA00004496"/>
    </source>
</evidence>
<dbReference type="CDD" id="cd19925">
    <property type="entry name" value="REC_citrate_TCS"/>
    <property type="match status" value="1"/>
</dbReference>
<keyword evidence="6" id="KW-0238">DNA-binding</keyword>